<evidence type="ECO:0000256" key="3">
    <source>
        <dbReference type="ARBA" id="ARBA00023027"/>
    </source>
</evidence>
<feature type="region of interest" description="Disordered" evidence="5">
    <location>
        <begin position="80"/>
        <end position="110"/>
    </location>
</feature>
<reference evidence="7 8" key="1">
    <citation type="journal article" date="2014" name="Genome Biol. Evol.">
        <title>The secreted proteins of Achlya hypogyna and Thraustotheca clavata identify the ancestral oomycete secretome and reveal gene acquisitions by horizontal gene transfer.</title>
        <authorList>
            <person name="Misner I."/>
            <person name="Blouin N."/>
            <person name="Leonard G."/>
            <person name="Richards T.A."/>
            <person name="Lane C.E."/>
        </authorList>
    </citation>
    <scope>NUCLEOTIDE SEQUENCE [LARGE SCALE GENOMIC DNA]</scope>
    <source>
        <strain evidence="7 8">ATCC 48635</strain>
    </source>
</reference>
<gene>
    <name evidence="7" type="ORF">ACHHYP_13085</name>
</gene>
<dbReference type="InterPro" id="IPR013761">
    <property type="entry name" value="SAM/pointed_sf"/>
</dbReference>
<evidence type="ECO:0000313" key="7">
    <source>
        <dbReference type="EMBL" id="OQR84666.1"/>
    </source>
</evidence>
<dbReference type="PANTHER" id="PTHR23315">
    <property type="entry name" value="U BOX DOMAIN-CONTAINING"/>
    <property type="match status" value="1"/>
</dbReference>
<dbReference type="Proteomes" id="UP000243579">
    <property type="component" value="Unassembled WGS sequence"/>
</dbReference>
<dbReference type="InterPro" id="IPR035897">
    <property type="entry name" value="Toll_tir_struct_dom_sf"/>
</dbReference>
<evidence type="ECO:0000256" key="5">
    <source>
        <dbReference type="SAM" id="MobiDB-lite"/>
    </source>
</evidence>
<dbReference type="InterPro" id="IPR000225">
    <property type="entry name" value="Armadillo"/>
</dbReference>
<dbReference type="InterPro" id="IPR016024">
    <property type="entry name" value="ARM-type_fold"/>
</dbReference>
<keyword evidence="1" id="KW-0399">Innate immunity</keyword>
<dbReference type="Gene3D" id="1.25.10.10">
    <property type="entry name" value="Leucine-rich Repeat Variant"/>
    <property type="match status" value="1"/>
</dbReference>
<keyword evidence="3" id="KW-0520">NAD</keyword>
<dbReference type="SUPFAM" id="SSF48371">
    <property type="entry name" value="ARM repeat"/>
    <property type="match status" value="1"/>
</dbReference>
<dbReference type="Gene3D" id="1.10.150.50">
    <property type="entry name" value="Transcription Factor, Ets-1"/>
    <property type="match status" value="1"/>
</dbReference>
<name>A0A1V9YG17_ACHHY</name>
<dbReference type="Gene3D" id="3.40.50.10140">
    <property type="entry name" value="Toll/interleukin-1 receptor homology (TIR) domain"/>
    <property type="match status" value="1"/>
</dbReference>
<evidence type="ECO:0000313" key="8">
    <source>
        <dbReference type="Proteomes" id="UP000243579"/>
    </source>
</evidence>
<dbReference type="InterPro" id="IPR011989">
    <property type="entry name" value="ARM-like"/>
</dbReference>
<dbReference type="PANTHER" id="PTHR23315:SF7">
    <property type="entry name" value="U-BOX DOMAIN-CONTAINING PROTEIN 4"/>
    <property type="match status" value="1"/>
</dbReference>
<keyword evidence="2" id="KW-0391">Immunity</keyword>
<organism evidence="7 8">
    <name type="scientific">Achlya hypogyna</name>
    <name type="common">Oomycete</name>
    <name type="synonym">Protoachlya hypogyna</name>
    <dbReference type="NCBI Taxonomy" id="1202772"/>
    <lineage>
        <taxon>Eukaryota</taxon>
        <taxon>Sar</taxon>
        <taxon>Stramenopiles</taxon>
        <taxon>Oomycota</taxon>
        <taxon>Saprolegniomycetes</taxon>
        <taxon>Saprolegniales</taxon>
        <taxon>Achlyaceae</taxon>
        <taxon>Achlya</taxon>
    </lineage>
</organism>
<dbReference type="STRING" id="1202772.A0A1V9YG17"/>
<feature type="repeat" description="ARM" evidence="4">
    <location>
        <begin position="636"/>
        <end position="680"/>
    </location>
</feature>
<dbReference type="EMBL" id="JNBR01001841">
    <property type="protein sequence ID" value="OQR84666.1"/>
    <property type="molecule type" value="Genomic_DNA"/>
</dbReference>
<accession>A0A1V9YG17</accession>
<evidence type="ECO:0000256" key="4">
    <source>
        <dbReference type="PROSITE-ProRule" id="PRU00259"/>
    </source>
</evidence>
<evidence type="ECO:0000256" key="1">
    <source>
        <dbReference type="ARBA" id="ARBA00022588"/>
    </source>
</evidence>
<protein>
    <recommendedName>
        <fullName evidence="6">SAM domain-containing protein</fullName>
    </recommendedName>
</protein>
<dbReference type="InterPro" id="IPR001660">
    <property type="entry name" value="SAM"/>
</dbReference>
<dbReference type="GO" id="GO:0045087">
    <property type="term" value="P:innate immune response"/>
    <property type="evidence" value="ECO:0007669"/>
    <property type="project" value="UniProtKB-KW"/>
</dbReference>
<dbReference type="AlphaFoldDB" id="A0A1V9YG17"/>
<evidence type="ECO:0000256" key="2">
    <source>
        <dbReference type="ARBA" id="ARBA00022859"/>
    </source>
</evidence>
<dbReference type="OrthoDB" id="206755at2759"/>
<evidence type="ECO:0000259" key="6">
    <source>
        <dbReference type="SMART" id="SM00454"/>
    </source>
</evidence>
<comment type="caution">
    <text evidence="7">The sequence shown here is derived from an EMBL/GenBank/DDBJ whole genome shotgun (WGS) entry which is preliminary data.</text>
</comment>
<keyword evidence="8" id="KW-1185">Reference proteome</keyword>
<feature type="domain" description="SAM" evidence="6">
    <location>
        <begin position="15"/>
        <end position="84"/>
    </location>
</feature>
<sequence length="848" mass="92834">MGTAGSRSLQHGAPAPKLSAAELGDFVTGLGPEFAPYGEQIVAQGIDSVQMLTLAEADLIAACRVTNAAHVATMLYHLKRLKPPPEPPRKGPKPKRRSIGREEAATAAAEAARADVQQAVLASIESTSQLTAPSAEETVVTPMDRVESISGVAKIELPPIEHPPQVPVEAFGEVTNDSATESRCPPIEHTVDDTKTAVAAIQQTVVSDVDNLKCLQKMSQAYTVGRARDVHPNPKPQMPIQALCREESPPVKFAGLRPVMSIHTMVRDHFDEIVTAPVATLNPTLSHYHAYFSYAVGKDSASRIVRERIALIHKNLVANGIVVWYDADKSVTENALIQQGLAHSSVIIVFVTRHYMNLVNSDGQLESCQYEFSLALHMKTVERMIFIVLEDEMKRYDCLSGEFRIIIGDQECMDFTHDEYYDDACLELAEKVLELEHRPPPPQEPGLIEAMGVGPLMNRLKQDHQPWEATERVLKRLIVLAMASPAYSDKMLTKGILPIMVHFVKLDFSDEGTGRVEVPPEAELALLLLKILARSSGVLRRKILLAIQDMSLLTSFTAYLTVGEGFTKEHMAGLIRNLFVVGGIKAFDKSDGFKQTIAALLKILGTGTMLQQYEAGAALCAISLNREYQSLLVEESAIPICMRKLTTTTSHETVRDKAALVLRYLSGTEDNQREIGSEGGIVAFLTLLKSGTHSQRDTSAAALNWLMECSENRSRLVKENGILTLLNYVVRGRKFVRQQTLSALSKLAPHAEYQIPLAKAGLLGPCVAILGVGNDSQKTAACIVLTALASTDLLEKMKDAIGPVVNLYCEGTVPQKKAAKIVLEKLSRNKLFKEQIVALVKEESLMLH</sequence>
<dbReference type="PROSITE" id="PS50176">
    <property type="entry name" value="ARM_REPEAT"/>
    <property type="match status" value="1"/>
</dbReference>
<dbReference type="SUPFAM" id="SSF52200">
    <property type="entry name" value="Toll/Interleukin receptor TIR domain"/>
    <property type="match status" value="1"/>
</dbReference>
<proteinExistence type="predicted"/>
<dbReference type="SMART" id="SM00454">
    <property type="entry name" value="SAM"/>
    <property type="match status" value="1"/>
</dbReference>